<protein>
    <submittedName>
        <fullName evidence="1">Uncharacterized protein</fullName>
    </submittedName>
</protein>
<accession>A0A0A9DMM2</accession>
<reference evidence="1" key="1">
    <citation type="submission" date="2014-09" db="EMBL/GenBank/DDBJ databases">
        <authorList>
            <person name="Magalhaes I.L.F."/>
            <person name="Oliveira U."/>
            <person name="Santos F.R."/>
            <person name="Vidigal T.H.D.A."/>
            <person name="Brescovit A.D."/>
            <person name="Santos A.J."/>
        </authorList>
    </citation>
    <scope>NUCLEOTIDE SEQUENCE</scope>
    <source>
        <tissue evidence="1">Shoot tissue taken approximately 20 cm above the soil surface</tissue>
    </source>
</reference>
<organism evidence="1">
    <name type="scientific">Arundo donax</name>
    <name type="common">Giant reed</name>
    <name type="synonym">Donax arundinaceus</name>
    <dbReference type="NCBI Taxonomy" id="35708"/>
    <lineage>
        <taxon>Eukaryota</taxon>
        <taxon>Viridiplantae</taxon>
        <taxon>Streptophyta</taxon>
        <taxon>Embryophyta</taxon>
        <taxon>Tracheophyta</taxon>
        <taxon>Spermatophyta</taxon>
        <taxon>Magnoliopsida</taxon>
        <taxon>Liliopsida</taxon>
        <taxon>Poales</taxon>
        <taxon>Poaceae</taxon>
        <taxon>PACMAD clade</taxon>
        <taxon>Arundinoideae</taxon>
        <taxon>Arundineae</taxon>
        <taxon>Arundo</taxon>
    </lineage>
</organism>
<name>A0A0A9DMM2_ARUDO</name>
<dbReference type="AlphaFoldDB" id="A0A0A9DMM2"/>
<sequence length="129" mass="14481">MKYNTPADMIYLDDNSQATKGRRANRCIRATERKKGKEKKSRLRRTPDQLKCLGKKKLLFPFLLLTSRLIVWGFFRLQPLSLAAHPSHICRARAPSTLPCFACHCYARAASVAKLVLLGLLSAAPNLVS</sequence>
<evidence type="ECO:0000313" key="1">
    <source>
        <dbReference type="EMBL" id="JAD86910.1"/>
    </source>
</evidence>
<proteinExistence type="predicted"/>
<dbReference type="EMBL" id="GBRH01210985">
    <property type="protein sequence ID" value="JAD86910.1"/>
    <property type="molecule type" value="Transcribed_RNA"/>
</dbReference>
<reference evidence="1" key="2">
    <citation type="journal article" date="2015" name="Data Brief">
        <title>Shoot transcriptome of the giant reed, Arundo donax.</title>
        <authorList>
            <person name="Barrero R.A."/>
            <person name="Guerrero F.D."/>
            <person name="Moolhuijzen P."/>
            <person name="Goolsby J.A."/>
            <person name="Tidwell J."/>
            <person name="Bellgard S.E."/>
            <person name="Bellgard M.I."/>
        </authorList>
    </citation>
    <scope>NUCLEOTIDE SEQUENCE</scope>
    <source>
        <tissue evidence="1">Shoot tissue taken approximately 20 cm above the soil surface</tissue>
    </source>
</reference>